<accession>A0A0F2M0Y9</accession>
<reference evidence="2 3" key="2">
    <citation type="journal article" date="2015" name="Eukaryot. Cell">
        <title>Asexual propagation of a virulent clone complex in a human and feline outbreak of sporotrichosis.</title>
        <authorList>
            <person name="Teixeira Mde M."/>
            <person name="Rodrigues A.M."/>
            <person name="Tsui C.K."/>
            <person name="de Almeida L.G."/>
            <person name="Van Diepeningen A.D."/>
            <person name="van den Ende B.G."/>
            <person name="Fernandes G.F."/>
            <person name="Kano R."/>
            <person name="Hamelin R.C."/>
            <person name="Lopes-Bezerra L.M."/>
            <person name="Vasconcelos A.T."/>
            <person name="de Hoog S."/>
            <person name="de Camargo Z.P."/>
            <person name="Felipe M.S."/>
        </authorList>
    </citation>
    <scope>NUCLEOTIDE SEQUENCE [LARGE SCALE GENOMIC DNA]</scope>
    <source>
        <strain evidence="2 3">1099-18</strain>
    </source>
</reference>
<dbReference type="VEuPathDB" id="FungiDB:SPSK_03651"/>
<evidence type="ECO:0000313" key="3">
    <source>
        <dbReference type="Proteomes" id="UP000033710"/>
    </source>
</evidence>
<dbReference type="Proteomes" id="UP000033710">
    <property type="component" value="Unassembled WGS sequence"/>
</dbReference>
<gene>
    <name evidence="2" type="ORF">SPSK_03651</name>
</gene>
<dbReference type="AlphaFoldDB" id="A0A0F2M0Y9"/>
<sequence>MLCVQRSFARTLQCAVLTYPLSLSGRLQLSTTRHAATAGVTAAPKWPMQMRRKAQEGVLGQTLPHVSGPQIQDSHVHVACVLLYIACRIFVPNEVHPGVASRDGKVRPVPFTILNMVLENRAPFICRARNDVRRILYMYVVLPYSHKVRSDPSLRRTYPSKGRHYEMLPKRCDSTTAHRSGPQPKKQGPKASHGSK</sequence>
<dbReference type="RefSeq" id="XP_016585096.1">
    <property type="nucleotide sequence ID" value="XM_016730486.1"/>
</dbReference>
<evidence type="ECO:0000256" key="1">
    <source>
        <dbReference type="SAM" id="MobiDB-lite"/>
    </source>
</evidence>
<feature type="region of interest" description="Disordered" evidence="1">
    <location>
        <begin position="165"/>
        <end position="196"/>
    </location>
</feature>
<comment type="caution">
    <text evidence="2">The sequence shown here is derived from an EMBL/GenBank/DDBJ whole genome shotgun (WGS) entry which is preliminary data.</text>
</comment>
<organism evidence="2 3">
    <name type="scientific">Sporothrix schenckii 1099-18</name>
    <dbReference type="NCBI Taxonomy" id="1397361"/>
    <lineage>
        <taxon>Eukaryota</taxon>
        <taxon>Fungi</taxon>
        <taxon>Dikarya</taxon>
        <taxon>Ascomycota</taxon>
        <taxon>Pezizomycotina</taxon>
        <taxon>Sordariomycetes</taxon>
        <taxon>Sordariomycetidae</taxon>
        <taxon>Ophiostomatales</taxon>
        <taxon>Ophiostomataceae</taxon>
        <taxon>Sporothrix</taxon>
    </lineage>
</organism>
<reference evidence="2 3" key="1">
    <citation type="journal article" date="2014" name="BMC Genomics">
        <title>Comparative genomics of the major fungal agents of human and animal Sporotrichosis: Sporothrix schenckii and Sporothrix brasiliensis.</title>
        <authorList>
            <person name="Teixeira M.M."/>
            <person name="de Almeida L.G."/>
            <person name="Kubitschek-Barreira P."/>
            <person name="Alves F.L."/>
            <person name="Kioshima E.S."/>
            <person name="Abadio A.K."/>
            <person name="Fernandes L."/>
            <person name="Derengowski L.S."/>
            <person name="Ferreira K.S."/>
            <person name="Souza R.C."/>
            <person name="Ruiz J.C."/>
            <person name="de Andrade N.C."/>
            <person name="Paes H.C."/>
            <person name="Nicola A.M."/>
            <person name="Albuquerque P."/>
            <person name="Gerber A.L."/>
            <person name="Martins V.P."/>
            <person name="Peconick L.D."/>
            <person name="Neto A.V."/>
            <person name="Chaucanez C.B."/>
            <person name="Silva P.A."/>
            <person name="Cunha O.L."/>
            <person name="de Oliveira F.F."/>
            <person name="dos Santos T.C."/>
            <person name="Barros A.L."/>
            <person name="Soares M.A."/>
            <person name="de Oliveira L.M."/>
            <person name="Marini M.M."/>
            <person name="Villalobos-Duno H."/>
            <person name="Cunha M.M."/>
            <person name="de Hoog S."/>
            <person name="da Silveira J.F."/>
            <person name="Henrissat B."/>
            <person name="Nino-Vega G.A."/>
            <person name="Cisalpino P.S."/>
            <person name="Mora-Montes H.M."/>
            <person name="Almeida S.R."/>
            <person name="Stajich J.E."/>
            <person name="Lopes-Bezerra L.M."/>
            <person name="Vasconcelos A.T."/>
            <person name="Felipe M.S."/>
        </authorList>
    </citation>
    <scope>NUCLEOTIDE SEQUENCE [LARGE SCALE GENOMIC DNA]</scope>
    <source>
        <strain evidence="2 3">1099-18</strain>
    </source>
</reference>
<name>A0A0F2M0Y9_SPOSC</name>
<dbReference type="EMBL" id="AXCR01000010">
    <property type="protein sequence ID" value="KJR82420.1"/>
    <property type="molecule type" value="Genomic_DNA"/>
</dbReference>
<proteinExistence type="predicted"/>
<protein>
    <submittedName>
        <fullName evidence="2">Uncharacterized protein</fullName>
    </submittedName>
</protein>
<evidence type="ECO:0000313" key="2">
    <source>
        <dbReference type="EMBL" id="KJR82420.1"/>
    </source>
</evidence>
<dbReference type="KEGG" id="ssck:SPSK_03651"/>
<dbReference type="GeneID" id="27665763"/>